<evidence type="ECO:0008006" key="4">
    <source>
        <dbReference type="Google" id="ProtNLM"/>
    </source>
</evidence>
<comment type="caution">
    <text evidence="2">The sequence shown here is derived from an EMBL/GenBank/DDBJ whole genome shotgun (WGS) entry which is preliminary data.</text>
</comment>
<proteinExistence type="predicted"/>
<evidence type="ECO:0000256" key="1">
    <source>
        <dbReference type="SAM" id="SignalP"/>
    </source>
</evidence>
<name>A0A4Y8V7Z9_9BACT</name>
<keyword evidence="1" id="KW-0732">Signal</keyword>
<dbReference type="OrthoDB" id="1072785at2"/>
<dbReference type="AlphaFoldDB" id="A0A4Y8V7Z9"/>
<keyword evidence="3" id="KW-1185">Reference proteome</keyword>
<sequence length="166" mass="19439">MIKCILISFLLCITFSQMGKGNTNESQIQDIESSIIIRTQEKKYFVVQLLRELTEEGFYTRFLIVKKNKKTIARIAFPSSEDVKNLSVNINNNNNDCILECNYGGGENFYSRYFYFRCAKGGLYLYKIVGTHFIPDSDKKIIIKRYIHPQINIKKINFLYYLENTP</sequence>
<evidence type="ECO:0000313" key="3">
    <source>
        <dbReference type="Proteomes" id="UP000297872"/>
    </source>
</evidence>
<gene>
    <name evidence="2" type="ORF">EXN75_12840</name>
</gene>
<accession>A0A4Y8V7Z9</accession>
<dbReference type="Proteomes" id="UP000297872">
    <property type="component" value="Unassembled WGS sequence"/>
</dbReference>
<dbReference type="EMBL" id="SGVY01000041">
    <property type="protein sequence ID" value="TFH77235.1"/>
    <property type="molecule type" value="Genomic_DNA"/>
</dbReference>
<feature type="chain" id="PRO_5021238341" description="DUF4252 domain-containing protein" evidence="1">
    <location>
        <begin position="20"/>
        <end position="166"/>
    </location>
</feature>
<reference evidence="2 3" key="1">
    <citation type="submission" date="2019-02" db="EMBL/GenBank/DDBJ databases">
        <title>Draft Genome Sequence of the Prevotella sp. BCRC 81118, Isolated from Human Feces.</title>
        <authorList>
            <person name="Huang C.-H."/>
        </authorList>
    </citation>
    <scope>NUCLEOTIDE SEQUENCE [LARGE SCALE GENOMIC DNA]</scope>
    <source>
        <strain evidence="2 3">BCRC 81118</strain>
    </source>
</reference>
<protein>
    <recommendedName>
        <fullName evidence="4">DUF4252 domain-containing protein</fullName>
    </recommendedName>
</protein>
<evidence type="ECO:0000313" key="2">
    <source>
        <dbReference type="EMBL" id="TFH77235.1"/>
    </source>
</evidence>
<organism evidence="2 3">
    <name type="scientific">Segatella hominis</name>
    <dbReference type="NCBI Taxonomy" id="2518605"/>
    <lineage>
        <taxon>Bacteria</taxon>
        <taxon>Pseudomonadati</taxon>
        <taxon>Bacteroidota</taxon>
        <taxon>Bacteroidia</taxon>
        <taxon>Bacteroidales</taxon>
        <taxon>Prevotellaceae</taxon>
        <taxon>Segatella</taxon>
    </lineage>
</organism>
<feature type="signal peptide" evidence="1">
    <location>
        <begin position="1"/>
        <end position="19"/>
    </location>
</feature>